<evidence type="ECO:0000256" key="12">
    <source>
        <dbReference type="ARBA" id="ARBA00023303"/>
    </source>
</evidence>
<evidence type="ECO:0000256" key="3">
    <source>
        <dbReference type="ARBA" id="ARBA00022475"/>
    </source>
</evidence>
<evidence type="ECO:0000256" key="10">
    <source>
        <dbReference type="ARBA" id="ARBA00023136"/>
    </source>
</evidence>
<keyword evidence="7" id="KW-0677">Repeat</keyword>
<name>A0A9D3SAC6_ANGAN</name>
<evidence type="ECO:0000256" key="7">
    <source>
        <dbReference type="ARBA" id="ARBA00022737"/>
    </source>
</evidence>
<feature type="domain" description="LRRNT" evidence="14">
    <location>
        <begin position="23"/>
        <end position="55"/>
    </location>
</feature>
<evidence type="ECO:0000256" key="9">
    <source>
        <dbReference type="ARBA" id="ARBA00023065"/>
    </source>
</evidence>
<evidence type="ECO:0000256" key="11">
    <source>
        <dbReference type="ARBA" id="ARBA00023157"/>
    </source>
</evidence>
<comment type="caution">
    <text evidence="15">The sequence shown here is derived from an EMBL/GenBank/DDBJ whole genome shotgun (WGS) entry which is preliminary data.</text>
</comment>
<dbReference type="FunFam" id="3.80.10.10:FF:001164">
    <property type="entry name" value="GH01279p"/>
    <property type="match status" value="2"/>
</dbReference>
<dbReference type="SUPFAM" id="SSF52058">
    <property type="entry name" value="L domain-like"/>
    <property type="match status" value="1"/>
</dbReference>
<dbReference type="SMART" id="SM00364">
    <property type="entry name" value="LRR_BAC"/>
    <property type="match status" value="8"/>
</dbReference>
<feature type="chain" id="PRO_5039479301" description="LRRNT domain-containing protein" evidence="13">
    <location>
        <begin position="24"/>
        <end position="406"/>
    </location>
</feature>
<dbReference type="Pfam" id="PF13855">
    <property type="entry name" value="LRR_8"/>
    <property type="match status" value="4"/>
</dbReference>
<dbReference type="Gene3D" id="3.80.10.10">
    <property type="entry name" value="Ribonuclease Inhibitor"/>
    <property type="match status" value="2"/>
</dbReference>
<dbReference type="Pfam" id="PF00560">
    <property type="entry name" value="LRR_1"/>
    <property type="match status" value="1"/>
</dbReference>
<gene>
    <name evidence="15" type="ORF">ANANG_G00017900</name>
</gene>
<evidence type="ECO:0000259" key="14">
    <source>
        <dbReference type="SMART" id="SM00013"/>
    </source>
</evidence>
<dbReference type="PRINTS" id="PR00019">
    <property type="entry name" value="LEURICHRPT"/>
</dbReference>
<reference evidence="15" key="1">
    <citation type="submission" date="2021-01" db="EMBL/GenBank/DDBJ databases">
        <title>A chromosome-scale assembly of European eel, Anguilla anguilla.</title>
        <authorList>
            <person name="Henkel C."/>
            <person name="Jong-Raadsen S.A."/>
            <person name="Dufour S."/>
            <person name="Weltzien F.-A."/>
            <person name="Palstra A.P."/>
            <person name="Pelster B."/>
            <person name="Spaink H.P."/>
            <person name="Van Den Thillart G.E."/>
            <person name="Jansen H."/>
            <person name="Zahm M."/>
            <person name="Klopp C."/>
            <person name="Cedric C."/>
            <person name="Louis A."/>
            <person name="Berthelot C."/>
            <person name="Parey E."/>
            <person name="Roest Crollius H."/>
            <person name="Montfort J."/>
            <person name="Robinson-Rechavi M."/>
            <person name="Bucao C."/>
            <person name="Bouchez O."/>
            <person name="Gislard M."/>
            <person name="Lluch J."/>
            <person name="Milhes M."/>
            <person name="Lampietro C."/>
            <person name="Lopez Roques C."/>
            <person name="Donnadieu C."/>
            <person name="Braasch I."/>
            <person name="Desvignes T."/>
            <person name="Postlethwait J."/>
            <person name="Bobe J."/>
            <person name="Guiguen Y."/>
            <person name="Dirks R."/>
        </authorList>
    </citation>
    <scope>NUCLEOTIDE SEQUENCE</scope>
    <source>
        <strain evidence="15">Tag_6206</strain>
        <tissue evidence="15">Liver</tissue>
    </source>
</reference>
<dbReference type="Proteomes" id="UP001044222">
    <property type="component" value="Unassembled WGS sequence"/>
</dbReference>
<dbReference type="EMBL" id="JAFIRN010000001">
    <property type="protein sequence ID" value="KAG5857291.1"/>
    <property type="molecule type" value="Genomic_DNA"/>
</dbReference>
<dbReference type="InterPro" id="IPR001611">
    <property type="entry name" value="Leu-rich_rpt"/>
</dbReference>
<dbReference type="SMART" id="SM00013">
    <property type="entry name" value="LRRNT"/>
    <property type="match status" value="1"/>
</dbReference>
<evidence type="ECO:0000256" key="13">
    <source>
        <dbReference type="SAM" id="SignalP"/>
    </source>
</evidence>
<dbReference type="InterPro" id="IPR000372">
    <property type="entry name" value="LRRNT"/>
</dbReference>
<organism evidence="15 16">
    <name type="scientific">Anguilla anguilla</name>
    <name type="common">European freshwater eel</name>
    <name type="synonym">Muraena anguilla</name>
    <dbReference type="NCBI Taxonomy" id="7936"/>
    <lineage>
        <taxon>Eukaryota</taxon>
        <taxon>Metazoa</taxon>
        <taxon>Chordata</taxon>
        <taxon>Craniata</taxon>
        <taxon>Vertebrata</taxon>
        <taxon>Euteleostomi</taxon>
        <taxon>Actinopterygii</taxon>
        <taxon>Neopterygii</taxon>
        <taxon>Teleostei</taxon>
        <taxon>Anguilliformes</taxon>
        <taxon>Anguillidae</taxon>
        <taxon>Anguilla</taxon>
    </lineage>
</organism>
<feature type="non-terminal residue" evidence="15">
    <location>
        <position position="1"/>
    </location>
</feature>
<sequence>MTLHIFPTVLLLTFLNVGLPAKGCPLSCVCYASITDCRNVGLTTVPKDIVQQTETLFLSDNQLTVISSIAFWNLTSLTFLDISKNNIIPENDTLDYVCNLLSLDFSENDIQSIPTDIFQPTPKLVWLNLARNKLKGLPNDIIRNLRNLTYLDLSFNSIELQNNTFDGLYSLNTLILSGNRLSSLPTMVFYTISQLQILDLSNNNLTYLSSKFFAKKESLTDLILSNNKLTGSVLPALRGLSNLKYLYLSNNRISTLPPLPFESFPLLHKVTLSNNSLSVLPDDLLKGLHQLAVLDLSGNSIAQLPKEVFPNNSSLQYLHMDRNMFSEMPMLAGLQNVLELTLCCSRIQHWPSEVTVSHLESLETLDLSRNLIVNLELNTLKYNTKLKNVLLTNNPICVNMTLSVVM</sequence>
<keyword evidence="5" id="KW-0812">Transmembrane</keyword>
<keyword evidence="2" id="KW-0813">Transport</keyword>
<dbReference type="InterPro" id="IPR003591">
    <property type="entry name" value="Leu-rich_rpt_typical-subtyp"/>
</dbReference>
<dbReference type="Pfam" id="PF01462">
    <property type="entry name" value="LRRNT"/>
    <property type="match status" value="1"/>
</dbReference>
<protein>
    <recommendedName>
        <fullName evidence="14">LRRNT domain-containing protein</fullName>
    </recommendedName>
</protein>
<evidence type="ECO:0000256" key="8">
    <source>
        <dbReference type="ARBA" id="ARBA00022989"/>
    </source>
</evidence>
<dbReference type="GO" id="GO:0005886">
    <property type="term" value="C:plasma membrane"/>
    <property type="evidence" value="ECO:0007669"/>
    <property type="project" value="UniProtKB-SubCell"/>
</dbReference>
<dbReference type="PANTHER" id="PTHR46473">
    <property type="entry name" value="GH08155P"/>
    <property type="match status" value="1"/>
</dbReference>
<evidence type="ECO:0000256" key="5">
    <source>
        <dbReference type="ARBA" id="ARBA00022692"/>
    </source>
</evidence>
<evidence type="ECO:0000313" key="16">
    <source>
        <dbReference type="Proteomes" id="UP001044222"/>
    </source>
</evidence>
<comment type="subcellular location">
    <subcellularLocation>
        <location evidence="1">Cell membrane</location>
        <topology evidence="1">Single-pass membrane protein</topology>
    </subcellularLocation>
</comment>
<evidence type="ECO:0000256" key="1">
    <source>
        <dbReference type="ARBA" id="ARBA00004162"/>
    </source>
</evidence>
<keyword evidence="12" id="KW-0407">Ion channel</keyword>
<keyword evidence="6 13" id="KW-0732">Signal</keyword>
<proteinExistence type="predicted"/>
<dbReference type="SMART" id="SM00365">
    <property type="entry name" value="LRR_SD22"/>
    <property type="match status" value="7"/>
</dbReference>
<keyword evidence="11" id="KW-1015">Disulfide bond</keyword>
<dbReference type="InterPro" id="IPR051432">
    <property type="entry name" value="KCNMA1_auxiliary"/>
</dbReference>
<dbReference type="InterPro" id="IPR032675">
    <property type="entry name" value="LRR_dom_sf"/>
</dbReference>
<dbReference type="SMART" id="SM00369">
    <property type="entry name" value="LRR_TYP"/>
    <property type="match status" value="10"/>
</dbReference>
<keyword evidence="10" id="KW-0472">Membrane</keyword>
<evidence type="ECO:0000256" key="2">
    <source>
        <dbReference type="ARBA" id="ARBA00022448"/>
    </source>
</evidence>
<accession>A0A9D3SAC6</accession>
<keyword evidence="9" id="KW-0406">Ion transport</keyword>
<keyword evidence="3" id="KW-1003">Cell membrane</keyword>
<dbReference type="AlphaFoldDB" id="A0A9D3SAC6"/>
<evidence type="ECO:0000256" key="6">
    <source>
        <dbReference type="ARBA" id="ARBA00022729"/>
    </source>
</evidence>
<keyword evidence="8" id="KW-1133">Transmembrane helix</keyword>
<keyword evidence="16" id="KW-1185">Reference proteome</keyword>
<evidence type="ECO:0000313" key="15">
    <source>
        <dbReference type="EMBL" id="KAG5857291.1"/>
    </source>
</evidence>
<evidence type="ECO:0000256" key="4">
    <source>
        <dbReference type="ARBA" id="ARBA00022614"/>
    </source>
</evidence>
<dbReference type="GO" id="GO:0034220">
    <property type="term" value="P:monoatomic ion transmembrane transport"/>
    <property type="evidence" value="ECO:0007669"/>
    <property type="project" value="UniProtKB-KW"/>
</dbReference>
<dbReference type="PROSITE" id="PS51450">
    <property type="entry name" value="LRR"/>
    <property type="match status" value="5"/>
</dbReference>
<dbReference type="PANTHER" id="PTHR46473:SF10">
    <property type="entry name" value="LD45603P-RELATED"/>
    <property type="match status" value="1"/>
</dbReference>
<feature type="signal peptide" evidence="13">
    <location>
        <begin position="1"/>
        <end position="23"/>
    </location>
</feature>
<keyword evidence="4" id="KW-0433">Leucine-rich repeat</keyword>